<name>A0AAN7IGF1_QUERU</name>
<reference evidence="5 6" key="1">
    <citation type="journal article" date="2023" name="G3 (Bethesda)">
        <title>A haplotype-resolved chromosome-scale genome for Quercus rubra L. provides insights into the genetics of adaptive traits for red oak species.</title>
        <authorList>
            <person name="Kapoor B."/>
            <person name="Jenkins J."/>
            <person name="Schmutz J."/>
            <person name="Zhebentyayeva T."/>
            <person name="Kuelheim C."/>
            <person name="Coggeshall M."/>
            <person name="Heim C."/>
            <person name="Lasky J.R."/>
            <person name="Leites L."/>
            <person name="Islam-Faridi N."/>
            <person name="Romero-Severson J."/>
            <person name="DeLeo V.L."/>
            <person name="Lucas S.M."/>
            <person name="Lazic D."/>
            <person name="Gailing O."/>
            <person name="Carlson J."/>
            <person name="Staton M."/>
        </authorList>
    </citation>
    <scope>NUCLEOTIDE SEQUENCE [LARGE SCALE GENOMIC DNA]</scope>
    <source>
        <strain evidence="5">Pseudo-F2</strain>
    </source>
</reference>
<keyword evidence="1" id="KW-0863">Zinc-finger</keyword>
<proteinExistence type="predicted"/>
<comment type="caution">
    <text evidence="5">The sequence shown here is derived from an EMBL/GenBank/DDBJ whole genome shotgun (WGS) entry which is preliminary data.</text>
</comment>
<evidence type="ECO:0000256" key="2">
    <source>
        <dbReference type="SAM" id="Coils"/>
    </source>
</evidence>
<accession>A0AAN7IGF1</accession>
<dbReference type="GO" id="GO:0008270">
    <property type="term" value="F:zinc ion binding"/>
    <property type="evidence" value="ECO:0007669"/>
    <property type="project" value="UniProtKB-KW"/>
</dbReference>
<feature type="compositionally biased region" description="Basic and acidic residues" evidence="3">
    <location>
        <begin position="50"/>
        <end position="70"/>
    </location>
</feature>
<keyword evidence="1" id="KW-0862">Zinc</keyword>
<feature type="region of interest" description="Disordered" evidence="3">
    <location>
        <begin position="37"/>
        <end position="76"/>
    </location>
</feature>
<organism evidence="5 6">
    <name type="scientific">Quercus rubra</name>
    <name type="common">Northern red oak</name>
    <name type="synonym">Quercus borealis</name>
    <dbReference type="NCBI Taxonomy" id="3512"/>
    <lineage>
        <taxon>Eukaryota</taxon>
        <taxon>Viridiplantae</taxon>
        <taxon>Streptophyta</taxon>
        <taxon>Embryophyta</taxon>
        <taxon>Tracheophyta</taxon>
        <taxon>Spermatophyta</taxon>
        <taxon>Magnoliopsida</taxon>
        <taxon>eudicotyledons</taxon>
        <taxon>Gunneridae</taxon>
        <taxon>Pentapetalae</taxon>
        <taxon>rosids</taxon>
        <taxon>fabids</taxon>
        <taxon>Fagales</taxon>
        <taxon>Fagaceae</taxon>
        <taxon>Quercus</taxon>
    </lineage>
</organism>
<dbReference type="InterPro" id="IPR036875">
    <property type="entry name" value="Znf_CCHC_sf"/>
</dbReference>
<protein>
    <recommendedName>
        <fullName evidence="4">CCHC-type domain-containing protein</fullName>
    </recommendedName>
</protein>
<evidence type="ECO:0000259" key="4">
    <source>
        <dbReference type="PROSITE" id="PS50158"/>
    </source>
</evidence>
<evidence type="ECO:0000256" key="1">
    <source>
        <dbReference type="PROSITE-ProRule" id="PRU00047"/>
    </source>
</evidence>
<dbReference type="PROSITE" id="PS50158">
    <property type="entry name" value="ZF_CCHC"/>
    <property type="match status" value="1"/>
</dbReference>
<dbReference type="InterPro" id="IPR001878">
    <property type="entry name" value="Znf_CCHC"/>
</dbReference>
<evidence type="ECO:0000256" key="3">
    <source>
        <dbReference type="SAM" id="MobiDB-lite"/>
    </source>
</evidence>
<dbReference type="SUPFAM" id="SSF57756">
    <property type="entry name" value="Retrovirus zinc finger-like domains"/>
    <property type="match status" value="1"/>
</dbReference>
<evidence type="ECO:0000313" key="5">
    <source>
        <dbReference type="EMBL" id="KAK4571292.1"/>
    </source>
</evidence>
<keyword evidence="1" id="KW-0479">Metal-binding</keyword>
<keyword evidence="6" id="KW-1185">Reference proteome</keyword>
<dbReference type="Proteomes" id="UP001324115">
    <property type="component" value="Unassembled WGS sequence"/>
</dbReference>
<dbReference type="AlphaFoldDB" id="A0AAN7IGF1"/>
<keyword evidence="2" id="KW-0175">Coiled coil</keyword>
<feature type="coiled-coil region" evidence="2">
    <location>
        <begin position="190"/>
        <end position="224"/>
    </location>
</feature>
<dbReference type="EMBL" id="JAXUIC010000009">
    <property type="protein sequence ID" value="KAK4571292.1"/>
    <property type="molecule type" value="Genomic_DNA"/>
</dbReference>
<sequence>MALKLVDDVEVGGFDDELSATKIAYLAKKFRNFLRNNNRKARGANTAEPRNFRKNDPTKVNNNDKPREKVGQSSNNSMGPQCFGCQGYGHIKSECPTYLKSKGKAMAVTLSDGEVSDDESNCDEDGNFIAFTATAVVNESISAEENPSDGELSEDADLQEAYNKLCKVAAKDAMNVELGLKKIESLELDKKNLLVKLFNANELLNNVKNENILLLDKVKSLELDLSIVRSASSKLDQLLGVQKSPFDKSGLGFVESIFVSAPHSTHFVPSSSSEPSVSEAVSETVKPPVSEVVKPIEVSLSRKIRVDLKESKLKESTLSKDKMHGKPA</sequence>
<feature type="domain" description="CCHC-type" evidence="4">
    <location>
        <begin position="82"/>
        <end position="96"/>
    </location>
</feature>
<gene>
    <name evidence="5" type="ORF">RGQ29_029910</name>
</gene>
<dbReference type="GO" id="GO:0003676">
    <property type="term" value="F:nucleic acid binding"/>
    <property type="evidence" value="ECO:0007669"/>
    <property type="project" value="InterPro"/>
</dbReference>
<evidence type="ECO:0000313" key="6">
    <source>
        <dbReference type="Proteomes" id="UP001324115"/>
    </source>
</evidence>